<dbReference type="Proteomes" id="UP001331561">
    <property type="component" value="Unassembled WGS sequence"/>
</dbReference>
<dbReference type="Pfam" id="PF05050">
    <property type="entry name" value="Methyltransf_21"/>
    <property type="match status" value="1"/>
</dbReference>
<organism evidence="2 3">
    <name type="scientific">Uliginosibacterium silvisoli</name>
    <dbReference type="NCBI Taxonomy" id="3114758"/>
    <lineage>
        <taxon>Bacteria</taxon>
        <taxon>Pseudomonadati</taxon>
        <taxon>Pseudomonadota</taxon>
        <taxon>Betaproteobacteria</taxon>
        <taxon>Rhodocyclales</taxon>
        <taxon>Zoogloeaceae</taxon>
        <taxon>Uliginosibacterium</taxon>
    </lineage>
</organism>
<reference evidence="2 3" key="1">
    <citation type="submission" date="2024-01" db="EMBL/GenBank/DDBJ databases">
        <title>Uliginosibacterium soil sp. nov.</title>
        <authorList>
            <person name="Lv Y."/>
        </authorList>
    </citation>
    <scope>NUCLEOTIDE SEQUENCE [LARGE SCALE GENOMIC DNA]</scope>
    <source>
        <strain evidence="2 3">H3</strain>
    </source>
</reference>
<dbReference type="SUPFAM" id="SSF53335">
    <property type="entry name" value="S-adenosyl-L-methionine-dependent methyltransferases"/>
    <property type="match status" value="1"/>
</dbReference>
<proteinExistence type="predicted"/>
<keyword evidence="2" id="KW-0808">Transferase</keyword>
<keyword evidence="2" id="KW-0489">Methyltransferase</keyword>
<dbReference type="Gene3D" id="3.40.50.150">
    <property type="entry name" value="Vaccinia Virus protein VP39"/>
    <property type="match status" value="1"/>
</dbReference>
<dbReference type="InterPro" id="IPR006342">
    <property type="entry name" value="FkbM_mtfrase"/>
</dbReference>
<comment type="caution">
    <text evidence="2">The sequence shown here is derived from an EMBL/GenBank/DDBJ whole genome shotgun (WGS) entry which is preliminary data.</text>
</comment>
<dbReference type="EMBL" id="JAYXHS010000003">
    <property type="protein sequence ID" value="MEC5387078.1"/>
    <property type="molecule type" value="Genomic_DNA"/>
</dbReference>
<dbReference type="InterPro" id="IPR029063">
    <property type="entry name" value="SAM-dependent_MTases_sf"/>
</dbReference>
<evidence type="ECO:0000259" key="1">
    <source>
        <dbReference type="Pfam" id="PF05050"/>
    </source>
</evidence>
<keyword evidence="3" id="KW-1185">Reference proteome</keyword>
<dbReference type="GO" id="GO:0032259">
    <property type="term" value="P:methylation"/>
    <property type="evidence" value="ECO:0007669"/>
    <property type="project" value="UniProtKB-KW"/>
</dbReference>
<dbReference type="PANTHER" id="PTHR36973">
    <property type="entry name" value="SLL1456 PROTEIN-RELATED"/>
    <property type="match status" value="1"/>
</dbReference>
<evidence type="ECO:0000313" key="3">
    <source>
        <dbReference type="Proteomes" id="UP001331561"/>
    </source>
</evidence>
<sequence>MSTKQIVTQLAHRMGYEIVPAWRMRGLSFSRHLASLFEQYRVDTVIDVGANVGQYHDFIRAEVDFHGPILSYEPQPDCFGRLTERVTQDKHWQVRNLALGTEPGELSLNIMNDSQFSSFLAPEHGVIGDFVEMNQVRQVVKVPVARLDDDLSLPAVQSMTPGRLYLKLDTQGFDLAVLRGAMQTLTRTVALQTELSIKPVYQGMTDYRQMIDELENMGFELSSMFPISHDADLGLIEADGVFINRRALEMQRA</sequence>
<dbReference type="InterPro" id="IPR053188">
    <property type="entry name" value="FkbM_Methyltransferase"/>
</dbReference>
<name>A0ABU6K592_9RHOO</name>
<protein>
    <submittedName>
        <fullName evidence="2">FkbM family methyltransferase</fullName>
    </submittedName>
</protein>
<dbReference type="NCBIfam" id="TIGR01444">
    <property type="entry name" value="fkbM_fam"/>
    <property type="match status" value="1"/>
</dbReference>
<dbReference type="GO" id="GO:0008168">
    <property type="term" value="F:methyltransferase activity"/>
    <property type="evidence" value="ECO:0007669"/>
    <property type="project" value="UniProtKB-KW"/>
</dbReference>
<gene>
    <name evidence="2" type="ORF">VVD49_15220</name>
</gene>
<dbReference type="PANTHER" id="PTHR36973:SF4">
    <property type="entry name" value="NODULATION PROTEIN"/>
    <property type="match status" value="1"/>
</dbReference>
<feature type="domain" description="Methyltransferase FkbM" evidence="1">
    <location>
        <begin position="47"/>
        <end position="221"/>
    </location>
</feature>
<evidence type="ECO:0000313" key="2">
    <source>
        <dbReference type="EMBL" id="MEC5387078.1"/>
    </source>
</evidence>
<dbReference type="RefSeq" id="WP_327600059.1">
    <property type="nucleotide sequence ID" value="NZ_JAYXHS010000003.1"/>
</dbReference>
<accession>A0ABU6K592</accession>